<dbReference type="InterPro" id="IPR006652">
    <property type="entry name" value="Kelch_1"/>
</dbReference>
<feature type="compositionally biased region" description="Basic and acidic residues" evidence="3">
    <location>
        <begin position="37"/>
        <end position="47"/>
    </location>
</feature>
<feature type="region of interest" description="Disordered" evidence="3">
    <location>
        <begin position="1"/>
        <end position="85"/>
    </location>
</feature>
<dbReference type="SMART" id="SM00612">
    <property type="entry name" value="Kelch"/>
    <property type="match status" value="2"/>
</dbReference>
<keyword evidence="5" id="KW-1185">Reference proteome</keyword>
<feature type="compositionally biased region" description="Polar residues" evidence="3">
    <location>
        <begin position="75"/>
        <end position="85"/>
    </location>
</feature>
<dbReference type="GO" id="GO:0005634">
    <property type="term" value="C:nucleus"/>
    <property type="evidence" value="ECO:0007669"/>
    <property type="project" value="UniProtKB-ARBA"/>
</dbReference>
<protein>
    <submittedName>
        <fullName evidence="4">Uncharacterized protein</fullName>
    </submittedName>
</protein>
<proteinExistence type="predicted"/>
<sequence length="458" mass="51490">MSKEKEAEGEEGGEDFCINDHSLFKGKEAESEEERDDSSMNDHDPCKELVLSGNCSSNFTDSSSNSSLPQKRRLSQANQTANPSGNGFSSCAGSFNGSAVVQVEPQDADYSFVPSLSDELEVLISALVPRSEYWKIYLLNKRFYSLLHSGELYKIRREHGSRESSVFMLASGDKSWWAFDRQFQSRIKLPELPSDHCFECGDKESLCAGTHLIVSGREFEGPVVWRYELETNKWFKDSPMISPRCLFASATCGTFAFVAGGLGLQDGVEVLNTAEKYNPETKSWDCLPEMHKKRKLCSGCYMDNKFYVIGGRNDNHETLTCGEFYDETKRDWVWIPDMLKDFPTETFQSPPLIAVVDNELYSLETFSNELRVYLKSTNTWKNLGLVPVRAESNRGWGVAFKSLGNELLVIGASAASGESMSIYTCCPDPDAKELQWKLLDCGRNRLNHFIHNCSVMVA</sequence>
<dbReference type="PANTHER" id="PTHR46122">
    <property type="entry name" value="GALACTOSE OXIDASE/KELCH REPEAT PROTEIN-RELATED"/>
    <property type="match status" value="1"/>
</dbReference>
<feature type="compositionally biased region" description="Low complexity" evidence="3">
    <location>
        <begin position="52"/>
        <end position="67"/>
    </location>
</feature>
<dbReference type="Gene3D" id="2.120.10.80">
    <property type="entry name" value="Kelch-type beta propeller"/>
    <property type="match status" value="1"/>
</dbReference>
<accession>A0AAE0CS70</accession>
<dbReference type="InterPro" id="IPR015915">
    <property type="entry name" value="Kelch-typ_b-propeller"/>
</dbReference>
<dbReference type="InterPro" id="IPR052439">
    <property type="entry name" value="F-box/Kelch-repeat"/>
</dbReference>
<dbReference type="GO" id="GO:0005829">
    <property type="term" value="C:cytosol"/>
    <property type="evidence" value="ECO:0007669"/>
    <property type="project" value="TreeGrafter"/>
</dbReference>
<reference evidence="4" key="1">
    <citation type="journal article" date="2023" name="Plant J.">
        <title>Genome sequences and population genomics provide insights into the demographic history, inbreeding, and mutation load of two 'living fossil' tree species of Dipteronia.</title>
        <authorList>
            <person name="Feng Y."/>
            <person name="Comes H.P."/>
            <person name="Chen J."/>
            <person name="Zhu S."/>
            <person name="Lu R."/>
            <person name="Zhang X."/>
            <person name="Li P."/>
            <person name="Qiu J."/>
            <person name="Olsen K.M."/>
            <person name="Qiu Y."/>
        </authorList>
    </citation>
    <scope>NUCLEOTIDE SEQUENCE</scope>
    <source>
        <strain evidence="4">KIB01</strain>
    </source>
</reference>
<dbReference type="AlphaFoldDB" id="A0AAE0CS70"/>
<keyword evidence="1" id="KW-0880">Kelch repeat</keyword>
<evidence type="ECO:0000313" key="4">
    <source>
        <dbReference type="EMBL" id="KAK2661482.1"/>
    </source>
</evidence>
<evidence type="ECO:0000256" key="3">
    <source>
        <dbReference type="SAM" id="MobiDB-lite"/>
    </source>
</evidence>
<keyword evidence="2" id="KW-0677">Repeat</keyword>
<comment type="caution">
    <text evidence="4">The sequence shown here is derived from an EMBL/GenBank/DDBJ whole genome shotgun (WGS) entry which is preliminary data.</text>
</comment>
<dbReference type="PANTHER" id="PTHR46122:SF5">
    <property type="entry name" value="F-BOX DOMAIN-CONTAINING PROTEIN"/>
    <property type="match status" value="1"/>
</dbReference>
<name>A0AAE0CS70_9ROSI</name>
<evidence type="ECO:0000256" key="2">
    <source>
        <dbReference type="ARBA" id="ARBA00022737"/>
    </source>
</evidence>
<dbReference type="EMBL" id="JANJYI010000001">
    <property type="protein sequence ID" value="KAK2661482.1"/>
    <property type="molecule type" value="Genomic_DNA"/>
</dbReference>
<evidence type="ECO:0000256" key="1">
    <source>
        <dbReference type="ARBA" id="ARBA00022441"/>
    </source>
</evidence>
<gene>
    <name evidence="4" type="ORF">Ddye_000056</name>
</gene>
<evidence type="ECO:0000313" key="5">
    <source>
        <dbReference type="Proteomes" id="UP001280121"/>
    </source>
</evidence>
<dbReference type="FunFam" id="2.120.10.80:FF:000007">
    <property type="entry name" value="F-box/kelch-repeat protein SKIP11"/>
    <property type="match status" value="1"/>
</dbReference>
<dbReference type="Proteomes" id="UP001280121">
    <property type="component" value="Unassembled WGS sequence"/>
</dbReference>
<dbReference type="Pfam" id="PF01344">
    <property type="entry name" value="Kelch_1"/>
    <property type="match status" value="2"/>
</dbReference>
<organism evidence="4 5">
    <name type="scientific">Dipteronia dyeriana</name>
    <dbReference type="NCBI Taxonomy" id="168575"/>
    <lineage>
        <taxon>Eukaryota</taxon>
        <taxon>Viridiplantae</taxon>
        <taxon>Streptophyta</taxon>
        <taxon>Embryophyta</taxon>
        <taxon>Tracheophyta</taxon>
        <taxon>Spermatophyta</taxon>
        <taxon>Magnoliopsida</taxon>
        <taxon>eudicotyledons</taxon>
        <taxon>Gunneridae</taxon>
        <taxon>Pentapetalae</taxon>
        <taxon>rosids</taxon>
        <taxon>malvids</taxon>
        <taxon>Sapindales</taxon>
        <taxon>Sapindaceae</taxon>
        <taxon>Hippocastanoideae</taxon>
        <taxon>Acereae</taxon>
        <taxon>Dipteronia</taxon>
    </lineage>
</organism>
<dbReference type="SUPFAM" id="SSF117281">
    <property type="entry name" value="Kelch motif"/>
    <property type="match status" value="1"/>
</dbReference>